<dbReference type="EMBL" id="JAVDWH010000001">
    <property type="protein sequence ID" value="MDR7086269.1"/>
    <property type="molecule type" value="Genomic_DNA"/>
</dbReference>
<dbReference type="Gene3D" id="3.40.50.1240">
    <property type="entry name" value="Phosphoglycerate mutase-like"/>
    <property type="match status" value="1"/>
</dbReference>
<keyword evidence="1" id="KW-0413">Isomerase</keyword>
<dbReference type="SMART" id="SM00855">
    <property type="entry name" value="PGAM"/>
    <property type="match status" value="1"/>
</dbReference>
<dbReference type="PANTHER" id="PTHR48100">
    <property type="entry name" value="BROAD-SPECIFICITY PHOSPHATASE YOR283W-RELATED"/>
    <property type="match status" value="1"/>
</dbReference>
<dbReference type="SUPFAM" id="SSF53254">
    <property type="entry name" value="Phosphoglycerate mutase-like"/>
    <property type="match status" value="1"/>
</dbReference>
<reference evidence="1 2" key="1">
    <citation type="submission" date="2023-07" db="EMBL/GenBank/DDBJ databases">
        <title>Sorghum-associated microbial communities from plants grown in Nebraska, USA.</title>
        <authorList>
            <person name="Schachtman D."/>
        </authorList>
    </citation>
    <scope>NUCLEOTIDE SEQUENCE [LARGE SCALE GENOMIC DNA]</scope>
    <source>
        <strain evidence="1 2">BE248</strain>
    </source>
</reference>
<dbReference type="RefSeq" id="WP_309967776.1">
    <property type="nucleotide sequence ID" value="NZ_JAVDWH010000001.1"/>
</dbReference>
<keyword evidence="2" id="KW-1185">Reference proteome</keyword>
<name>A0ABU1UM96_9ACTN</name>
<organism evidence="1 2">
    <name type="scientific">Aeromicrobium panaciterrae</name>
    <dbReference type="NCBI Taxonomy" id="363861"/>
    <lineage>
        <taxon>Bacteria</taxon>
        <taxon>Bacillati</taxon>
        <taxon>Actinomycetota</taxon>
        <taxon>Actinomycetes</taxon>
        <taxon>Propionibacteriales</taxon>
        <taxon>Nocardioidaceae</taxon>
        <taxon>Aeromicrobium</taxon>
    </lineage>
</organism>
<evidence type="ECO:0000313" key="1">
    <source>
        <dbReference type="EMBL" id="MDR7086269.1"/>
    </source>
</evidence>
<comment type="caution">
    <text evidence="1">The sequence shown here is derived from an EMBL/GenBank/DDBJ whole genome shotgun (WGS) entry which is preliminary data.</text>
</comment>
<gene>
    <name evidence="1" type="ORF">J2X11_001108</name>
</gene>
<sequence>MSHADAEVEDQLWLVRHGETEWSANGRHTSTTDLPLTANGEAAALKLVDALSGIEFEQVLTSPRQRAVHTAELAGFPDAEVDDDLVEWAYGDYEGLTTVQIRETVPDWTIWTHPSPGGETGEQVSERLDRVIAKARAVEGKTLVFAHGHSLRALAVRWLGLDIAEGQRFVLDTSTVSVLGVDRGTQVVRSWNVSPGG</sequence>
<dbReference type="InterPro" id="IPR013078">
    <property type="entry name" value="His_Pase_superF_clade-1"/>
</dbReference>
<protein>
    <submittedName>
        <fullName evidence="1">Phosphoglycerate mutase</fullName>
        <ecNumber evidence="1">5.4.2.12</ecNumber>
    </submittedName>
</protein>
<evidence type="ECO:0000313" key="2">
    <source>
        <dbReference type="Proteomes" id="UP001257739"/>
    </source>
</evidence>
<accession>A0ABU1UM96</accession>
<dbReference type="Pfam" id="PF00300">
    <property type="entry name" value="His_Phos_1"/>
    <property type="match status" value="1"/>
</dbReference>
<dbReference type="Proteomes" id="UP001257739">
    <property type="component" value="Unassembled WGS sequence"/>
</dbReference>
<dbReference type="InterPro" id="IPR029033">
    <property type="entry name" value="His_PPase_superfam"/>
</dbReference>
<dbReference type="CDD" id="cd07067">
    <property type="entry name" value="HP_PGM_like"/>
    <property type="match status" value="1"/>
</dbReference>
<dbReference type="InterPro" id="IPR050275">
    <property type="entry name" value="PGM_Phosphatase"/>
</dbReference>
<dbReference type="GO" id="GO:0004619">
    <property type="term" value="F:phosphoglycerate mutase activity"/>
    <property type="evidence" value="ECO:0007669"/>
    <property type="project" value="UniProtKB-EC"/>
</dbReference>
<dbReference type="EC" id="5.4.2.12" evidence="1"/>
<proteinExistence type="predicted"/>
<dbReference type="PANTHER" id="PTHR48100:SF15">
    <property type="entry name" value="SEDOHEPTULOSE 1,7-BISPHOSPHATASE"/>
    <property type="match status" value="1"/>
</dbReference>